<comment type="catalytic activity">
    <reaction evidence="2">
        <text>glycyl-tRNA(Ala) + H2O = tRNA(Ala) + glycine + H(+)</text>
        <dbReference type="Rhea" id="RHEA:53744"/>
        <dbReference type="Rhea" id="RHEA-COMP:9657"/>
        <dbReference type="Rhea" id="RHEA-COMP:13640"/>
        <dbReference type="ChEBI" id="CHEBI:15377"/>
        <dbReference type="ChEBI" id="CHEBI:15378"/>
        <dbReference type="ChEBI" id="CHEBI:57305"/>
        <dbReference type="ChEBI" id="CHEBI:78442"/>
        <dbReference type="ChEBI" id="CHEBI:78522"/>
    </reaction>
</comment>
<dbReference type="HAMAP" id="MF_00518">
    <property type="entry name" value="Deacylase_Dtd"/>
    <property type="match status" value="1"/>
</dbReference>
<dbReference type="EC" id="3.1.1.96" evidence="2"/>
<proteinExistence type="inferred from homology"/>
<dbReference type="EC" id="3.1.1.-" evidence="2"/>
<dbReference type="Gene3D" id="3.50.80.10">
    <property type="entry name" value="D-tyrosyl-tRNA(Tyr) deacylase"/>
    <property type="match status" value="1"/>
</dbReference>
<comment type="subcellular location">
    <subcellularLocation>
        <location evidence="2">Cytoplasm</location>
    </subcellularLocation>
</comment>
<evidence type="ECO:0000313" key="4">
    <source>
        <dbReference type="Proteomes" id="UP001449657"/>
    </source>
</evidence>
<dbReference type="PANTHER" id="PTHR10472">
    <property type="entry name" value="D-TYROSYL-TRNA TYR DEACYLASE"/>
    <property type="match status" value="1"/>
</dbReference>
<evidence type="ECO:0000313" key="3">
    <source>
        <dbReference type="EMBL" id="WZN47175.1"/>
    </source>
</evidence>
<dbReference type="NCBIfam" id="TIGR00256">
    <property type="entry name" value="D-aminoacyl-tRNA deacylase"/>
    <property type="match status" value="1"/>
</dbReference>
<keyword evidence="2" id="KW-0963">Cytoplasm</keyword>
<keyword evidence="4" id="KW-1185">Reference proteome</keyword>
<dbReference type="Pfam" id="PF02580">
    <property type="entry name" value="Tyr_Deacylase"/>
    <property type="match status" value="1"/>
</dbReference>
<dbReference type="SUPFAM" id="SSF69500">
    <property type="entry name" value="DTD-like"/>
    <property type="match status" value="1"/>
</dbReference>
<dbReference type="Proteomes" id="UP001449657">
    <property type="component" value="Chromosome"/>
</dbReference>
<keyword evidence="2" id="KW-0820">tRNA-binding</keyword>
<keyword evidence="2 3" id="KW-0378">Hydrolase</keyword>
<protein>
    <recommendedName>
        <fullName evidence="2">D-aminoacyl-tRNA deacylase</fullName>
        <shortName evidence="2">DTD</shortName>
        <ecNumber evidence="2">3.1.1.96</ecNumber>
    </recommendedName>
    <alternativeName>
        <fullName evidence="2">Gly-tRNA(Ala) deacylase</fullName>
        <ecNumber evidence="2">3.1.1.-</ecNumber>
    </alternativeName>
</protein>
<comment type="subunit">
    <text evidence="2">Homodimer.</text>
</comment>
<name>A0ABZ2Z4K2_9BACT</name>
<comment type="similarity">
    <text evidence="1 2">Belongs to the DTD family.</text>
</comment>
<evidence type="ECO:0000256" key="1">
    <source>
        <dbReference type="ARBA" id="ARBA00009673"/>
    </source>
</evidence>
<comment type="domain">
    <text evidence="2">A Gly-cisPro motif from one monomer fits into the active site of the other monomer to allow specific chiral rejection of L-amino acids.</text>
</comment>
<dbReference type="RefSeq" id="WP_341841835.1">
    <property type="nucleotide sequence ID" value="NZ_CP149792.1"/>
</dbReference>
<organism evidence="3 4">
    <name type="scientific">Chitinophaga caseinilytica</name>
    <dbReference type="NCBI Taxonomy" id="2267521"/>
    <lineage>
        <taxon>Bacteria</taxon>
        <taxon>Pseudomonadati</taxon>
        <taxon>Bacteroidota</taxon>
        <taxon>Chitinophagia</taxon>
        <taxon>Chitinophagales</taxon>
        <taxon>Chitinophagaceae</taxon>
        <taxon>Chitinophaga</taxon>
    </lineage>
</organism>
<evidence type="ECO:0000256" key="2">
    <source>
        <dbReference type="HAMAP-Rule" id="MF_00518"/>
    </source>
</evidence>
<dbReference type="InterPro" id="IPR003732">
    <property type="entry name" value="Daa-tRNA_deacyls_DTD"/>
</dbReference>
<reference evidence="3 4" key="1">
    <citation type="submission" date="2024-03" db="EMBL/GenBank/DDBJ databases">
        <title>Chitinophaga caseinilytica sp. nov., a casein hydrolysing bacterium isolated from forest soil.</title>
        <authorList>
            <person name="Lee D.S."/>
            <person name="Han D.M."/>
            <person name="Baek J.H."/>
            <person name="Choi D.G."/>
            <person name="Jeon J.H."/>
            <person name="Jeon C.O."/>
        </authorList>
    </citation>
    <scope>NUCLEOTIDE SEQUENCE [LARGE SCALE GENOMIC DNA]</scope>
    <source>
        <strain evidence="3 4">KACC 19118</strain>
    </source>
</reference>
<comment type="catalytic activity">
    <reaction evidence="2">
        <text>a D-aminoacyl-tRNA + H2O = a tRNA + a D-alpha-amino acid + H(+)</text>
        <dbReference type="Rhea" id="RHEA:13953"/>
        <dbReference type="Rhea" id="RHEA-COMP:10123"/>
        <dbReference type="Rhea" id="RHEA-COMP:10124"/>
        <dbReference type="ChEBI" id="CHEBI:15377"/>
        <dbReference type="ChEBI" id="CHEBI:15378"/>
        <dbReference type="ChEBI" id="CHEBI:59871"/>
        <dbReference type="ChEBI" id="CHEBI:78442"/>
        <dbReference type="ChEBI" id="CHEBI:79333"/>
        <dbReference type="EC" id="3.1.1.96"/>
    </reaction>
</comment>
<comment type="function">
    <text evidence="2">An aminoacyl-tRNA editing enzyme that deacylates mischarged D-aminoacyl-tRNAs. Also deacylates mischarged glycyl-tRNA(Ala), protecting cells against glycine mischarging by AlaRS. Acts via tRNA-based rather than protein-based catalysis; rejects L-amino acids rather than detecting D-amino acids in the active site. By recycling D-aminoacyl-tRNA to D-amino acids and free tRNA molecules, this enzyme counteracts the toxicity associated with the formation of D-aminoacyl-tRNA entities in vivo and helps enforce protein L-homochirality.</text>
</comment>
<keyword evidence="2" id="KW-0694">RNA-binding</keyword>
<dbReference type="PANTHER" id="PTHR10472:SF5">
    <property type="entry name" value="D-AMINOACYL-TRNA DEACYLASE 1"/>
    <property type="match status" value="1"/>
</dbReference>
<dbReference type="GO" id="GO:0051499">
    <property type="term" value="F:D-aminoacyl-tRNA deacylase activity"/>
    <property type="evidence" value="ECO:0007669"/>
    <property type="project" value="UniProtKB-EC"/>
</dbReference>
<feature type="short sequence motif" description="Gly-cisPro motif, important for rejection of L-amino acids" evidence="2">
    <location>
        <begin position="138"/>
        <end position="139"/>
    </location>
</feature>
<dbReference type="InterPro" id="IPR023509">
    <property type="entry name" value="DTD-like_sf"/>
</dbReference>
<sequence>MRAVIQRVSRADVTIGGEVKSAIGGGLLVLLGIEDADGPEDIAWLSAKIVNLRVFNDENGVMNRSALETGGDVLLVSQFTLHASTKKGNRPSYLKASKPDTAIPLYESMIARMEADLGKPIGTGSFGADMQVSLVNDGPVTIIIDTKNRE</sequence>
<gene>
    <name evidence="2 3" type="primary">dtd</name>
    <name evidence="3" type="ORF">WJU22_03145</name>
</gene>
<accession>A0ABZ2Z4K2</accession>
<dbReference type="EMBL" id="CP150096">
    <property type="protein sequence ID" value="WZN47175.1"/>
    <property type="molecule type" value="Genomic_DNA"/>
</dbReference>